<evidence type="ECO:0000256" key="1">
    <source>
        <dbReference type="SAM" id="MobiDB-lite"/>
    </source>
</evidence>
<dbReference type="GO" id="GO:0005737">
    <property type="term" value="C:cytoplasm"/>
    <property type="evidence" value="ECO:0007669"/>
    <property type="project" value="TreeGrafter"/>
</dbReference>
<evidence type="ECO:0000313" key="3">
    <source>
        <dbReference type="EMBL" id="SVB61075.1"/>
    </source>
</evidence>
<sequence length="497" mass="58857">AKGKKTWIYKADNVRDFAFASSRKFLWDAMGVDLNGRKVMCMSYWPKEGEPLWSRYSTHAVAHSVDVYSKFTFDYPYPVAISVNAPIGGMEYPMICWQRPRPEKDGTYSKRTKYGLISVIIHEVGHNWFPMIVNSDERQWMWMDEGLDSFVQFLTEQEWEEDYPSRIMPEREGGLLGYLKQENKMPIMTGADSLQSTGYNAYTKPTLALNILRESVLGREQFDYAFKQYAQRWMFKRPTPADFFRTMEDASGQDLDWFWRGWFYGTDHTDISIENIHRYSVDTRDPYKEKTSKKNKRDDEPKRLFQNRNKSLPKRVDSFPELKDFYNEFDELEITDKDREAYEKMLKGLSDKEKALLEEKRHFYKIDLKNNGGLVMPVVIKATFEDDTTQEFRLPAQIWRRSPEAVSKMLVTEKKIAKLEIDPNRETADVDIENNFYPRRIREHQFRLSKPSKSGNPLRDKKKAAEKSKRDEEKRKQAEEKKKAESEKKKTEEKKKD</sequence>
<dbReference type="GO" id="GO:0070006">
    <property type="term" value="F:metalloaminopeptidase activity"/>
    <property type="evidence" value="ECO:0007669"/>
    <property type="project" value="TreeGrafter"/>
</dbReference>
<proteinExistence type="predicted"/>
<dbReference type="Gene3D" id="1.10.390.10">
    <property type="entry name" value="Neutral Protease Domain 2"/>
    <property type="match status" value="1"/>
</dbReference>
<dbReference type="GO" id="GO:0043171">
    <property type="term" value="P:peptide catabolic process"/>
    <property type="evidence" value="ECO:0007669"/>
    <property type="project" value="TreeGrafter"/>
</dbReference>
<dbReference type="GO" id="GO:0016020">
    <property type="term" value="C:membrane"/>
    <property type="evidence" value="ECO:0007669"/>
    <property type="project" value="TreeGrafter"/>
</dbReference>
<dbReference type="InterPro" id="IPR027268">
    <property type="entry name" value="Peptidase_M4/M1_CTD_sf"/>
</dbReference>
<dbReference type="InterPro" id="IPR014782">
    <property type="entry name" value="Peptidase_M1_dom"/>
</dbReference>
<dbReference type="GO" id="GO:0008270">
    <property type="term" value="F:zinc ion binding"/>
    <property type="evidence" value="ECO:0007669"/>
    <property type="project" value="InterPro"/>
</dbReference>
<feature type="non-terminal residue" evidence="3">
    <location>
        <position position="1"/>
    </location>
</feature>
<gene>
    <name evidence="3" type="ORF">METZ01_LOCUS213929</name>
</gene>
<dbReference type="PANTHER" id="PTHR11533">
    <property type="entry name" value="PROTEASE M1 ZINC METALLOPROTEASE"/>
    <property type="match status" value="1"/>
</dbReference>
<feature type="region of interest" description="Disordered" evidence="1">
    <location>
        <begin position="284"/>
        <end position="307"/>
    </location>
</feature>
<dbReference type="InterPro" id="IPR050344">
    <property type="entry name" value="Peptidase_M1_aminopeptidases"/>
</dbReference>
<dbReference type="GO" id="GO:0005615">
    <property type="term" value="C:extracellular space"/>
    <property type="evidence" value="ECO:0007669"/>
    <property type="project" value="TreeGrafter"/>
</dbReference>
<dbReference type="AlphaFoldDB" id="A0A382FEF9"/>
<reference evidence="3" key="1">
    <citation type="submission" date="2018-05" db="EMBL/GenBank/DDBJ databases">
        <authorList>
            <person name="Lanie J.A."/>
            <person name="Ng W.-L."/>
            <person name="Kazmierczak K.M."/>
            <person name="Andrzejewski T.M."/>
            <person name="Davidsen T.M."/>
            <person name="Wayne K.J."/>
            <person name="Tettelin H."/>
            <person name="Glass J.I."/>
            <person name="Rusch D."/>
            <person name="Podicherti R."/>
            <person name="Tsui H.-C.T."/>
            <person name="Winkler M.E."/>
        </authorList>
    </citation>
    <scope>NUCLEOTIDE SEQUENCE</scope>
</reference>
<evidence type="ECO:0000259" key="2">
    <source>
        <dbReference type="Pfam" id="PF01433"/>
    </source>
</evidence>
<dbReference type="GO" id="GO:0042277">
    <property type="term" value="F:peptide binding"/>
    <property type="evidence" value="ECO:0007669"/>
    <property type="project" value="TreeGrafter"/>
</dbReference>
<dbReference type="Pfam" id="PF01433">
    <property type="entry name" value="Peptidase_M1"/>
    <property type="match status" value="1"/>
</dbReference>
<feature type="compositionally biased region" description="Basic and acidic residues" evidence="1">
    <location>
        <begin position="463"/>
        <end position="497"/>
    </location>
</feature>
<protein>
    <recommendedName>
        <fullName evidence="2">Peptidase M1 membrane alanine aminopeptidase domain-containing protein</fullName>
    </recommendedName>
</protein>
<organism evidence="3">
    <name type="scientific">marine metagenome</name>
    <dbReference type="NCBI Taxonomy" id="408172"/>
    <lineage>
        <taxon>unclassified sequences</taxon>
        <taxon>metagenomes</taxon>
        <taxon>ecological metagenomes</taxon>
    </lineage>
</organism>
<dbReference type="SUPFAM" id="SSF55486">
    <property type="entry name" value="Metalloproteases ('zincins'), catalytic domain"/>
    <property type="match status" value="1"/>
</dbReference>
<feature type="compositionally biased region" description="Basic and acidic residues" evidence="1">
    <location>
        <begin position="284"/>
        <end position="303"/>
    </location>
</feature>
<feature type="region of interest" description="Disordered" evidence="1">
    <location>
        <begin position="443"/>
        <end position="497"/>
    </location>
</feature>
<dbReference type="EMBL" id="UINC01049372">
    <property type="protein sequence ID" value="SVB61075.1"/>
    <property type="molecule type" value="Genomic_DNA"/>
</dbReference>
<name>A0A382FEF9_9ZZZZ</name>
<feature type="domain" description="Peptidase M1 membrane alanine aminopeptidase" evidence="2">
    <location>
        <begin position="69"/>
        <end position="262"/>
    </location>
</feature>
<accession>A0A382FEF9</accession>
<dbReference type="PANTHER" id="PTHR11533:SF174">
    <property type="entry name" value="PUROMYCIN-SENSITIVE AMINOPEPTIDASE-RELATED"/>
    <property type="match status" value="1"/>
</dbReference>